<feature type="domain" description="GLUE N-terminal" evidence="1">
    <location>
        <begin position="27"/>
        <end position="92"/>
    </location>
</feature>
<dbReference type="AlphaFoldDB" id="A0A4R9AS14"/>
<dbReference type="GO" id="GO:0032266">
    <property type="term" value="F:phosphatidylinositol-3-phosphate binding"/>
    <property type="evidence" value="ECO:0007669"/>
    <property type="project" value="InterPro"/>
</dbReference>
<reference evidence="2 3" key="1">
    <citation type="submission" date="2019-03" db="EMBL/GenBank/DDBJ databases">
        <title>Genomics of glacier-inhabiting Cryobacterium strains.</title>
        <authorList>
            <person name="Liu Q."/>
            <person name="Xin Y.-H."/>
        </authorList>
    </citation>
    <scope>NUCLEOTIDE SEQUENCE [LARGE SCALE GENOMIC DNA]</scope>
    <source>
        <strain evidence="2 3">Sr36</strain>
    </source>
</reference>
<comment type="caution">
    <text evidence="2">The sequence shown here is derived from an EMBL/GenBank/DDBJ whole genome shotgun (WGS) entry which is preliminary data.</text>
</comment>
<dbReference type="InterPro" id="IPR011993">
    <property type="entry name" value="PH-like_dom_sf"/>
</dbReference>
<dbReference type="InterPro" id="IPR021648">
    <property type="entry name" value="GLUE_dom"/>
</dbReference>
<evidence type="ECO:0000313" key="3">
    <source>
        <dbReference type="Proteomes" id="UP000298154"/>
    </source>
</evidence>
<organism evidence="2 3">
    <name type="scientific">Cryobacterium ruanii</name>
    <dbReference type="NCBI Taxonomy" id="1259197"/>
    <lineage>
        <taxon>Bacteria</taxon>
        <taxon>Bacillati</taxon>
        <taxon>Actinomycetota</taxon>
        <taxon>Actinomycetes</taxon>
        <taxon>Micrococcales</taxon>
        <taxon>Microbacteriaceae</taxon>
        <taxon>Cryobacterium</taxon>
    </lineage>
</organism>
<dbReference type="EMBL" id="SOHK01000006">
    <property type="protein sequence ID" value="TFD68494.1"/>
    <property type="molecule type" value="Genomic_DNA"/>
</dbReference>
<dbReference type="RefSeq" id="WP_134554297.1">
    <property type="nucleotide sequence ID" value="NZ_SOHK01000006.1"/>
</dbReference>
<name>A0A4R9AS14_9MICO</name>
<dbReference type="Proteomes" id="UP000298154">
    <property type="component" value="Unassembled WGS sequence"/>
</dbReference>
<keyword evidence="3" id="KW-1185">Reference proteome</keyword>
<evidence type="ECO:0000259" key="1">
    <source>
        <dbReference type="Pfam" id="PF11605"/>
    </source>
</evidence>
<proteinExistence type="predicted"/>
<evidence type="ECO:0000313" key="2">
    <source>
        <dbReference type="EMBL" id="TFD68494.1"/>
    </source>
</evidence>
<accession>A0A4R9AS14</accession>
<gene>
    <name evidence="2" type="ORF">E3T47_03315</name>
</gene>
<protein>
    <recommendedName>
        <fullName evidence="1">GLUE N-terminal domain-containing protein</fullName>
    </recommendedName>
</protein>
<dbReference type="Pfam" id="PF11605">
    <property type="entry name" value="Vps36_ESCRT-II"/>
    <property type="match status" value="1"/>
</dbReference>
<sequence length="127" mass="14012">MRQDTDAALKQFDVSTFGRGGIINTLEERLTPDETVIYIAPTNVTVTTTATRKTEKLPGAIALTSRRIIFTYKVLLDHKTISVDLAQVQSVNSRGNAMTGGHVEVLTMVNTIEFLVKYKKETIAAIQ</sequence>
<dbReference type="Gene3D" id="2.30.29.30">
    <property type="entry name" value="Pleckstrin-homology domain (PH domain)/Phosphotyrosine-binding domain (PTB)"/>
    <property type="match status" value="1"/>
</dbReference>
<dbReference type="GO" id="GO:0043130">
    <property type="term" value="F:ubiquitin binding"/>
    <property type="evidence" value="ECO:0007669"/>
    <property type="project" value="InterPro"/>
</dbReference>
<dbReference type="OrthoDB" id="9767864at2"/>